<dbReference type="GO" id="GO:0009279">
    <property type="term" value="C:cell outer membrane"/>
    <property type="evidence" value="ECO:0007669"/>
    <property type="project" value="UniProtKB-SubCell"/>
</dbReference>
<dbReference type="RefSeq" id="WP_098151371.1">
    <property type="nucleotide sequence ID" value="NZ_CADEQH010000024.1"/>
</dbReference>
<proteinExistence type="predicted"/>
<gene>
    <name evidence="12" type="ORF">CRM94_01500</name>
</gene>
<dbReference type="InterPro" id="IPR050298">
    <property type="entry name" value="Gram-neg_bact_OMP"/>
</dbReference>
<dbReference type="AlphaFoldDB" id="A0A2A7SBI7"/>
<evidence type="ECO:0000259" key="11">
    <source>
        <dbReference type="Pfam" id="PF13609"/>
    </source>
</evidence>
<evidence type="ECO:0000256" key="4">
    <source>
        <dbReference type="ARBA" id="ARBA00022452"/>
    </source>
</evidence>
<reference evidence="13" key="1">
    <citation type="submission" date="2017-09" db="EMBL/GenBank/DDBJ databases">
        <title>FDA dAtabase for Regulatory Grade micrObial Sequences (FDA-ARGOS): Supporting development and validation of Infectious Disease Dx tests.</title>
        <authorList>
            <person name="Minogue T."/>
            <person name="Wolcott M."/>
            <person name="Wasieloski L."/>
            <person name="Aguilar W."/>
            <person name="Moore D."/>
            <person name="Tallon L."/>
            <person name="Sadzewicz L."/>
            <person name="Ott S."/>
            <person name="Zhao X."/>
            <person name="Nagaraj S."/>
            <person name="Vavikolanu K."/>
            <person name="Aluvathingal J."/>
            <person name="Nadendla S."/>
            <person name="Sichtig H."/>
        </authorList>
    </citation>
    <scope>NUCLEOTIDE SEQUENCE [LARGE SCALE GENOMIC DNA]</scope>
    <source>
        <strain evidence="13">FDAARGOS_390</strain>
    </source>
</reference>
<keyword evidence="3" id="KW-0813">Transport</keyword>
<evidence type="ECO:0000256" key="7">
    <source>
        <dbReference type="ARBA" id="ARBA00023065"/>
    </source>
</evidence>
<dbReference type="EMBL" id="PDDY01000001">
    <property type="protein sequence ID" value="PEH40941.1"/>
    <property type="molecule type" value="Genomic_DNA"/>
</dbReference>
<comment type="subcellular location">
    <subcellularLocation>
        <location evidence="1">Cell outer membrane</location>
        <topology evidence="1">Multi-pass membrane protein</topology>
    </subcellularLocation>
</comment>
<dbReference type="Proteomes" id="UP000220629">
    <property type="component" value="Unassembled WGS sequence"/>
</dbReference>
<dbReference type="GO" id="GO:0046930">
    <property type="term" value="C:pore complex"/>
    <property type="evidence" value="ECO:0007669"/>
    <property type="project" value="UniProtKB-KW"/>
</dbReference>
<dbReference type="CDD" id="cd00342">
    <property type="entry name" value="gram_neg_porins"/>
    <property type="match status" value="1"/>
</dbReference>
<dbReference type="GO" id="GO:0006811">
    <property type="term" value="P:monoatomic ion transport"/>
    <property type="evidence" value="ECO:0007669"/>
    <property type="project" value="UniProtKB-KW"/>
</dbReference>
<keyword evidence="6" id="KW-0732">Signal</keyword>
<evidence type="ECO:0000256" key="3">
    <source>
        <dbReference type="ARBA" id="ARBA00022448"/>
    </source>
</evidence>
<keyword evidence="7" id="KW-0406">Ion transport</keyword>
<evidence type="ECO:0000313" key="13">
    <source>
        <dbReference type="Proteomes" id="UP000220629"/>
    </source>
</evidence>
<organism evidence="12 13">
    <name type="scientific">Burkholderia gladioli</name>
    <name type="common">Pseudomonas marginata</name>
    <name type="synonym">Phytomonas marginata</name>
    <dbReference type="NCBI Taxonomy" id="28095"/>
    <lineage>
        <taxon>Bacteria</taxon>
        <taxon>Pseudomonadati</taxon>
        <taxon>Pseudomonadota</taxon>
        <taxon>Betaproteobacteria</taxon>
        <taxon>Burkholderiales</taxon>
        <taxon>Burkholderiaceae</taxon>
        <taxon>Burkholderia</taxon>
    </lineage>
</organism>
<dbReference type="PROSITE" id="PS51257">
    <property type="entry name" value="PROKAR_LIPOPROTEIN"/>
    <property type="match status" value="1"/>
</dbReference>
<dbReference type="InterPro" id="IPR023614">
    <property type="entry name" value="Porin_dom_sf"/>
</dbReference>
<dbReference type="SUPFAM" id="SSF56935">
    <property type="entry name" value="Porins"/>
    <property type="match status" value="1"/>
</dbReference>
<evidence type="ECO:0000256" key="5">
    <source>
        <dbReference type="ARBA" id="ARBA00022692"/>
    </source>
</evidence>
<accession>A0A2A7SBI7</accession>
<dbReference type="GO" id="GO:0015288">
    <property type="term" value="F:porin activity"/>
    <property type="evidence" value="ECO:0007669"/>
    <property type="project" value="UniProtKB-KW"/>
</dbReference>
<evidence type="ECO:0000256" key="1">
    <source>
        <dbReference type="ARBA" id="ARBA00004571"/>
    </source>
</evidence>
<evidence type="ECO:0000256" key="2">
    <source>
        <dbReference type="ARBA" id="ARBA00011233"/>
    </source>
</evidence>
<dbReference type="Gene3D" id="2.40.160.10">
    <property type="entry name" value="Porin"/>
    <property type="match status" value="1"/>
</dbReference>
<comment type="subunit">
    <text evidence="2">Homotrimer.</text>
</comment>
<feature type="domain" description="Porin" evidence="11">
    <location>
        <begin position="14"/>
        <end position="339"/>
    </location>
</feature>
<keyword evidence="9" id="KW-0472">Membrane</keyword>
<comment type="caution">
    <text evidence="12">The sequence shown here is derived from an EMBL/GenBank/DDBJ whole genome shotgun (WGS) entry which is preliminary data.</text>
</comment>
<dbReference type="InterPro" id="IPR033900">
    <property type="entry name" value="Gram_neg_porin_domain"/>
</dbReference>
<keyword evidence="4" id="KW-1134">Transmembrane beta strand</keyword>
<name>A0A2A7SBI7_BURGA</name>
<keyword evidence="10" id="KW-0998">Cell outer membrane</keyword>
<evidence type="ECO:0000256" key="10">
    <source>
        <dbReference type="ARBA" id="ARBA00023237"/>
    </source>
</evidence>
<evidence type="ECO:0000256" key="9">
    <source>
        <dbReference type="ARBA" id="ARBA00023136"/>
    </source>
</evidence>
<evidence type="ECO:0000256" key="8">
    <source>
        <dbReference type="ARBA" id="ARBA00023114"/>
    </source>
</evidence>
<dbReference type="PANTHER" id="PTHR34501:SF9">
    <property type="entry name" value="MAJOR OUTER MEMBRANE PROTEIN P.IA"/>
    <property type="match status" value="1"/>
</dbReference>
<keyword evidence="5" id="KW-0812">Transmembrane</keyword>
<keyword evidence="8" id="KW-0626">Porin</keyword>
<evidence type="ECO:0000256" key="6">
    <source>
        <dbReference type="ARBA" id="ARBA00022729"/>
    </source>
</evidence>
<dbReference type="PANTHER" id="PTHR34501">
    <property type="entry name" value="PROTEIN YDDL-RELATED"/>
    <property type="match status" value="1"/>
</dbReference>
<sequence>MKKIIGDIGIGIGLALACGLAHAQSSVTLYGLIDEAIRFQSSAAGNTVGINEGAVNGNRFGLKGVEELGGGTRAIFQLESGFNIANGKSDQQGQLFGRFAWVGLQSDRFGTVKLGRQYGGIYNFYAFNFDPIGGGNINATDWSLFLVGIRFDNTLQYEKDLGPVTLQVQHAFGGQPGSAVSGSTSTASLIYRFGGGKLGIAGAQSKDGGGHKLVVGSLGGTYAWGPLALYLYGIDARRDAGFNVAAANSGGPLANTSIVGNATTASGPQGSARDDVFVRVGASWQLAPQWRVIGSYAYDHANNVSPGRSGTTQTVYGIVDYLLSKRTDVYLEVDHSHLSGASVDDPNGPLNFAGKANNFGASLSLRTVF</sequence>
<protein>
    <submittedName>
        <fullName evidence="12">Porin</fullName>
    </submittedName>
</protein>
<dbReference type="Pfam" id="PF13609">
    <property type="entry name" value="Porin_4"/>
    <property type="match status" value="1"/>
</dbReference>
<evidence type="ECO:0000313" key="12">
    <source>
        <dbReference type="EMBL" id="PEH40941.1"/>
    </source>
</evidence>